<evidence type="ECO:0000313" key="3">
    <source>
        <dbReference type="EMBL" id="SNV03341.1"/>
    </source>
</evidence>
<dbReference type="InterPro" id="IPR051448">
    <property type="entry name" value="CdaR-like_regulators"/>
</dbReference>
<dbReference type="eggNOG" id="COG3835">
    <property type="taxonomic scope" value="Bacteria"/>
</dbReference>
<dbReference type="Proteomes" id="UP000215383">
    <property type="component" value="Chromosome 1"/>
</dbReference>
<dbReference type="Gene3D" id="1.10.10.2840">
    <property type="entry name" value="PucR C-terminal helix-turn-helix domain"/>
    <property type="match status" value="1"/>
</dbReference>
<dbReference type="InterPro" id="IPR025736">
    <property type="entry name" value="PucR_C-HTH_dom"/>
</dbReference>
<dbReference type="SUPFAM" id="SSF46689">
    <property type="entry name" value="Homeodomain-like"/>
    <property type="match status" value="1"/>
</dbReference>
<evidence type="ECO:0000259" key="2">
    <source>
        <dbReference type="Pfam" id="PF13556"/>
    </source>
</evidence>
<proteinExistence type="predicted"/>
<evidence type="ECO:0000259" key="1">
    <source>
        <dbReference type="Pfam" id="PF07905"/>
    </source>
</evidence>
<feature type="domain" description="Purine catabolism PurC-like" evidence="1">
    <location>
        <begin position="7"/>
        <end position="125"/>
    </location>
</feature>
<protein>
    <submittedName>
        <fullName evidence="3">Carbohydrate diacid transcriptional activator CdaR</fullName>
    </submittedName>
</protein>
<organism evidence="3 4">
    <name type="scientific">Megamonas hypermegale</name>
    <dbReference type="NCBI Taxonomy" id="158847"/>
    <lineage>
        <taxon>Bacteria</taxon>
        <taxon>Bacillati</taxon>
        <taxon>Bacillota</taxon>
        <taxon>Negativicutes</taxon>
        <taxon>Selenomonadales</taxon>
        <taxon>Selenomonadaceae</taxon>
        <taxon>Megamonas</taxon>
    </lineage>
</organism>
<evidence type="ECO:0000313" key="4">
    <source>
        <dbReference type="Proteomes" id="UP000215383"/>
    </source>
</evidence>
<dbReference type="EMBL" id="LT906446">
    <property type="protein sequence ID" value="SNV03341.1"/>
    <property type="molecule type" value="Genomic_DNA"/>
</dbReference>
<sequence length="527" mass="61496">MPTLNWLIQESSLNNLRLITGENHILKEIKSVNVLDNPDVLKWFKQNELILTTGYCFKDDPMLQRQMIKDMSDIGCTALAIKTKRFFRQIPEAMIDEAKKLDFPIIELPYFYSFSEISQLIFQQIYKEKNTQAEHEQRFLSNFMQQILNHEPISTSLQQIARFFVIPVLLIDINYTPIASAFPYKNNDINEDDLRSLTDFLSLQIMKNTADSFCKINGQNYSLQTFSLYNQAGYLCFLHKQNSISLIPTSKFLQNIIQLLTFACVQNQTLSTSYSNNSTFFLHFLVHHKQNNVEEIKKLCSFYGFDYRKEWICLTISLQNIPEKAKSSFLPKLNKFVKNTSLEYCSIFTCFNNNLFCIYFLFPANYHRLQALHQVQNFALNLQTNFNEIPIFMGISACHKKITNISRAFKESLKSLQHQQQINDFKPGSYLHQIPLHLLNQSSSNLLIHNILQPLLDFDCQNDTKLVHTLKVYFSCNYNASQAAKILYLHRNTMLNRLEKIKEILQTDFNNSNENILIYLSLAALEV</sequence>
<accession>A0A239TZJ4</accession>
<feature type="domain" description="PucR C-terminal helix-turn-helix" evidence="2">
    <location>
        <begin position="466"/>
        <end position="524"/>
    </location>
</feature>
<dbReference type="AlphaFoldDB" id="A0A239TZJ4"/>
<dbReference type="PANTHER" id="PTHR33744">
    <property type="entry name" value="CARBOHYDRATE DIACID REGULATOR"/>
    <property type="match status" value="1"/>
</dbReference>
<gene>
    <name evidence="3" type="ORF">SAMEA4364220_01755</name>
</gene>
<dbReference type="Pfam" id="PF13556">
    <property type="entry name" value="HTH_30"/>
    <property type="match status" value="1"/>
</dbReference>
<dbReference type="GeneID" id="78507746"/>
<dbReference type="InterPro" id="IPR042070">
    <property type="entry name" value="PucR_C-HTH_sf"/>
</dbReference>
<dbReference type="InterPro" id="IPR012914">
    <property type="entry name" value="PucR_dom"/>
</dbReference>
<dbReference type="RefSeq" id="WP_027890045.1">
    <property type="nucleotide sequence ID" value="NZ_LT906446.1"/>
</dbReference>
<dbReference type="InterPro" id="IPR009057">
    <property type="entry name" value="Homeodomain-like_sf"/>
</dbReference>
<keyword evidence="4" id="KW-1185">Reference proteome</keyword>
<dbReference type="Pfam" id="PF07905">
    <property type="entry name" value="PucR"/>
    <property type="match status" value="1"/>
</dbReference>
<name>A0A239TZJ4_9FIRM</name>
<reference evidence="3 4" key="1">
    <citation type="submission" date="2017-06" db="EMBL/GenBank/DDBJ databases">
        <authorList>
            <consortium name="Pathogen Informatics"/>
        </authorList>
    </citation>
    <scope>NUCLEOTIDE SEQUENCE [LARGE SCALE GENOMIC DNA]</scope>
    <source>
        <strain evidence="3 4">NCTC10570</strain>
    </source>
</reference>